<dbReference type="OrthoDB" id="5976428at2759"/>
<organism evidence="5 6">
    <name type="scientific">Stylophora pistillata</name>
    <name type="common">Smooth cauliflower coral</name>
    <dbReference type="NCBI Taxonomy" id="50429"/>
    <lineage>
        <taxon>Eukaryota</taxon>
        <taxon>Metazoa</taxon>
        <taxon>Cnidaria</taxon>
        <taxon>Anthozoa</taxon>
        <taxon>Hexacorallia</taxon>
        <taxon>Scleractinia</taxon>
        <taxon>Astrocoeniina</taxon>
        <taxon>Pocilloporidae</taxon>
        <taxon>Stylophora</taxon>
    </lineage>
</organism>
<dbReference type="EMBL" id="LSMT01000113">
    <property type="protein sequence ID" value="PFX26989.1"/>
    <property type="molecule type" value="Genomic_DNA"/>
</dbReference>
<evidence type="ECO:0000313" key="6">
    <source>
        <dbReference type="Proteomes" id="UP000225706"/>
    </source>
</evidence>
<dbReference type="GO" id="GO:0008289">
    <property type="term" value="F:lipid binding"/>
    <property type="evidence" value="ECO:0007669"/>
    <property type="project" value="InterPro"/>
</dbReference>
<dbReference type="Proteomes" id="UP000225706">
    <property type="component" value="Unassembled WGS sequence"/>
</dbReference>
<feature type="domain" description="DZIP3-like HEPN" evidence="4">
    <location>
        <begin position="23"/>
        <end position="171"/>
    </location>
</feature>
<evidence type="ECO:0000256" key="2">
    <source>
        <dbReference type="SAM" id="Coils"/>
    </source>
</evidence>
<sequence>MARLLIGGGTVLLREVFDNKCPPSNLPAILKNPATKKLLKAAKLTKPQWECLYPSPGVYGKSTDFDITLLFRLLRTICSLTPPAKGWDSLPLPTDQSLEADLARIKFYHNSIYGHVNEKMEVSDDDFLVHWKEISEALVRIAGQVNPVKKTEWRKAIGTLLKDPLTDKHKKHDEGELRIWYQSDMEVKECMTTMNSSIKTTAQGVQRLRQELQDEAQGIKDYLGEEVKSTAQEVQCLRQELQDVAQSIKDHLGGEVKTATQEAQSLRQEPQAEAQDSRDQLGGELKTTAQEVQCLRKELQDEAQEIRDHLGGEIKTTAQEVQCLRKELQDEAQDIRDQLGGEVKTATQEVQCLRQELQDEAQSTRDQLRGEEKTTAQEVQCLRQELQDEAQGDRDQSGVRVKTSALEVQCLRQELQDETQDNRDQLGGEVKTTAQEVEYLRQDLQDGAKDPELSTSYVVNQITQKFKQLRQLREDLNKTFIEWIPKRKHTREKLQELATNLNKHHTNVNISTITGASMGTVGGILSIAGLIVAPFTLGDGIAISLVGAGIGGAGGLVMSGSKVTELILTKLGLKEVQEAIDEDREACTQLQEKLEALKNFISTLAEFLKPLHNDAQLRGELEGSGFTFLHHLTPSEPTTSPGERVDFGARFFRIFLSAASISASAYATTTRGLVGSVALAGVPVAHVAGSAVSAAVLPLDIVLLVKSSVELKRGSTSKAVEDIRQILSELECPEEEEIQLMVERFIEEKFTEAKLRPIIMTRAKPKTPQKNQKINLLSNKDYVRVTTSYRVLGRLEEDLINAFRRWIPRRKHTMEKLEELASKLLEHHMNVSKSTVAGASASTLGGILAIVGLITTLFTFGAGLVVSLAGAVIIVAGVLRMSVSKAIYITLAKLGLKKVKETIDEDRGACTQLKGKVDNLEKFISDLRGIQNEGSAFLHNLAQREFTTSTEEKVDFSARFFWGFSSTASIGAGAFAAAGGFARTGGLAGVRVANLAGGIVGAVLLPLDIYMLMKSSLEMHKGWTTQAVQDIKGLLSELECPEEDEIQGMVRKFIAEKFKAGDL</sequence>
<keyword evidence="3" id="KW-0472">Membrane</keyword>
<dbReference type="PANTHER" id="PTHR14096:SF28">
    <property type="entry name" value="APOLIPOPROTEIN L, 1-RELATED"/>
    <property type="match status" value="1"/>
</dbReference>
<comment type="caution">
    <text evidence="5">The sequence shown here is derived from an EMBL/GenBank/DDBJ whole genome shotgun (WGS) entry which is preliminary data.</text>
</comment>
<feature type="transmembrane region" description="Helical" evidence="3">
    <location>
        <begin position="960"/>
        <end position="981"/>
    </location>
</feature>
<feature type="coiled-coil region" evidence="2">
    <location>
        <begin position="573"/>
        <end position="600"/>
    </location>
</feature>
<dbReference type="GO" id="GO:0042157">
    <property type="term" value="P:lipoprotein metabolic process"/>
    <property type="evidence" value="ECO:0007669"/>
    <property type="project" value="InterPro"/>
</dbReference>
<feature type="transmembrane region" description="Helical" evidence="3">
    <location>
        <begin position="860"/>
        <end position="879"/>
    </location>
</feature>
<keyword evidence="3" id="KW-1133">Transmembrane helix</keyword>
<evidence type="ECO:0000256" key="1">
    <source>
        <dbReference type="ARBA" id="ARBA00010090"/>
    </source>
</evidence>
<dbReference type="GO" id="GO:0016020">
    <property type="term" value="C:membrane"/>
    <property type="evidence" value="ECO:0007669"/>
    <property type="project" value="TreeGrafter"/>
</dbReference>
<protein>
    <submittedName>
        <fullName evidence="5">Apolipoprotein L3</fullName>
    </submittedName>
</protein>
<keyword evidence="2" id="KW-0175">Coiled coil</keyword>
<dbReference type="GO" id="GO:0006869">
    <property type="term" value="P:lipid transport"/>
    <property type="evidence" value="ECO:0007669"/>
    <property type="project" value="InterPro"/>
</dbReference>
<reference evidence="6" key="1">
    <citation type="journal article" date="2017" name="bioRxiv">
        <title>Comparative analysis of the genomes of Stylophora pistillata and Acropora digitifera provides evidence for extensive differences between species of corals.</title>
        <authorList>
            <person name="Voolstra C.R."/>
            <person name="Li Y."/>
            <person name="Liew Y.J."/>
            <person name="Baumgarten S."/>
            <person name="Zoccola D."/>
            <person name="Flot J.-F."/>
            <person name="Tambutte S."/>
            <person name="Allemand D."/>
            <person name="Aranda M."/>
        </authorList>
    </citation>
    <scope>NUCLEOTIDE SEQUENCE [LARGE SCALE GENOMIC DNA]</scope>
</reference>
<proteinExistence type="inferred from homology"/>
<keyword evidence="6" id="KW-1185">Reference proteome</keyword>
<keyword evidence="5" id="KW-0449">Lipoprotein</keyword>
<dbReference type="AlphaFoldDB" id="A0A2B4SD18"/>
<accession>A0A2B4SD18</accession>
<keyword evidence="3" id="KW-0812">Transmembrane</keyword>
<dbReference type="Pfam" id="PF18738">
    <property type="entry name" value="HEPN_DZIP3"/>
    <property type="match status" value="1"/>
</dbReference>
<name>A0A2B4SD18_STYPI</name>
<evidence type="ECO:0000313" key="5">
    <source>
        <dbReference type="EMBL" id="PFX26989.1"/>
    </source>
</evidence>
<feature type="coiled-coil region" evidence="2">
    <location>
        <begin position="205"/>
        <end position="396"/>
    </location>
</feature>
<dbReference type="InterPro" id="IPR041249">
    <property type="entry name" value="HEPN_DZIP3"/>
</dbReference>
<evidence type="ECO:0000256" key="3">
    <source>
        <dbReference type="SAM" id="Phobius"/>
    </source>
</evidence>
<comment type="similarity">
    <text evidence="1">Belongs to the apolipoprotein L family.</text>
</comment>
<dbReference type="GO" id="GO:0005576">
    <property type="term" value="C:extracellular region"/>
    <property type="evidence" value="ECO:0007669"/>
    <property type="project" value="InterPro"/>
</dbReference>
<feature type="transmembrane region" description="Helical" evidence="3">
    <location>
        <begin position="993"/>
        <end position="1013"/>
    </location>
</feature>
<dbReference type="InterPro" id="IPR008405">
    <property type="entry name" value="ApoL"/>
</dbReference>
<evidence type="ECO:0000259" key="4">
    <source>
        <dbReference type="Pfam" id="PF18738"/>
    </source>
</evidence>
<dbReference type="PANTHER" id="PTHR14096">
    <property type="entry name" value="APOLIPOPROTEIN L"/>
    <property type="match status" value="1"/>
</dbReference>
<gene>
    <name evidence="5" type="primary">APOL3</name>
    <name evidence="5" type="ORF">AWC38_SpisGene8328</name>
</gene>
<dbReference type="Pfam" id="PF05461">
    <property type="entry name" value="ApoL"/>
    <property type="match status" value="2"/>
</dbReference>